<evidence type="ECO:0000256" key="1">
    <source>
        <dbReference type="SAM" id="MobiDB-lite"/>
    </source>
</evidence>
<gene>
    <name evidence="2" type="ORF">GIB67_041021</name>
</gene>
<keyword evidence="3" id="KW-1185">Reference proteome</keyword>
<feature type="region of interest" description="Disordered" evidence="1">
    <location>
        <begin position="218"/>
        <end position="244"/>
    </location>
</feature>
<proteinExistence type="predicted"/>
<sequence>MVKEGKGLGSRRREYSSVVRGKLNSTANSHSDTEDLEVEKRDRGIDESISLEYFDGDVQNDLTEGFSKLEYGLSLPLTNLANGVINAIGACPVQMNGNMWEIITNFKASGGSYFCASVTRRYFFDLNSAGRTWNDNIIWVKGNCLQRDDEELLDLRFRSVKQSVKSIVEKKESLLDKVTKEETELELVLGELGLSRKKRVEYRSKKVLKAQFTRSMTGVNERKRQTSGEEFWAKTPGSGSSAQPNLTISKIAQKFMKRLKKKALLASGTTVSYGVAQGKRRVESLGDSGEKVIEGQSTSMDDLKKVEERARLTILQGKEDMSHMLQVKAKANLDEMSEERDRLGRHLMLKGYSQEEVDAIKADTYVEEEEEEAKVLGVLDGLDGVSPQTVLDIQGDDVELPEGGSEKVELDASLTREDHALMCNREFAEQFDRMKEVNENGEDQYVKAYYRLKKLNQAFSDLTRQVNALAVKGKQADMAQYRIQALEHTDELCRYELHRCRINLERMRHKFIGKDDELRVARENLSVSEAAGEYLQTALPAKDMEIREMQRRLKVCYQRLKARFATGIISGLSRSDLLRVIVAYFVEEVKNLESERDTLLKTLSDKGCACGAKIDRGNYLGTMETQLGPRTAESIARGRVAVARELKDRPLDDVEESIADTSAEKNLL</sequence>
<dbReference type="AlphaFoldDB" id="A0A7J7NBX8"/>
<feature type="region of interest" description="Disordered" evidence="1">
    <location>
        <begin position="21"/>
        <end position="40"/>
    </location>
</feature>
<evidence type="ECO:0000313" key="2">
    <source>
        <dbReference type="EMBL" id="KAF6164769.1"/>
    </source>
</evidence>
<reference evidence="2 3" key="1">
    <citation type="journal article" date="2020" name="IScience">
        <title>Genome Sequencing of the Endangered Kingdonia uniflora (Circaeasteraceae, Ranunculales) Reveals Potential Mechanisms of Evolutionary Specialization.</title>
        <authorList>
            <person name="Sun Y."/>
            <person name="Deng T."/>
            <person name="Zhang A."/>
            <person name="Moore M.J."/>
            <person name="Landis J.B."/>
            <person name="Lin N."/>
            <person name="Zhang H."/>
            <person name="Zhang X."/>
            <person name="Huang J."/>
            <person name="Zhang X."/>
            <person name="Sun H."/>
            <person name="Wang H."/>
        </authorList>
    </citation>
    <scope>NUCLEOTIDE SEQUENCE [LARGE SCALE GENOMIC DNA]</scope>
    <source>
        <strain evidence="2">TB1705</strain>
        <tissue evidence="2">Leaf</tissue>
    </source>
</reference>
<comment type="caution">
    <text evidence="2">The sequence shown here is derived from an EMBL/GenBank/DDBJ whole genome shotgun (WGS) entry which is preliminary data.</text>
</comment>
<organism evidence="2 3">
    <name type="scientific">Kingdonia uniflora</name>
    <dbReference type="NCBI Taxonomy" id="39325"/>
    <lineage>
        <taxon>Eukaryota</taxon>
        <taxon>Viridiplantae</taxon>
        <taxon>Streptophyta</taxon>
        <taxon>Embryophyta</taxon>
        <taxon>Tracheophyta</taxon>
        <taxon>Spermatophyta</taxon>
        <taxon>Magnoliopsida</taxon>
        <taxon>Ranunculales</taxon>
        <taxon>Circaeasteraceae</taxon>
        <taxon>Kingdonia</taxon>
    </lineage>
</organism>
<dbReference type="Proteomes" id="UP000541444">
    <property type="component" value="Unassembled WGS sequence"/>
</dbReference>
<name>A0A7J7NBX8_9MAGN</name>
<dbReference type="EMBL" id="JACGCM010000911">
    <property type="protein sequence ID" value="KAF6164769.1"/>
    <property type="molecule type" value="Genomic_DNA"/>
</dbReference>
<protein>
    <submittedName>
        <fullName evidence="2">Uncharacterized protein</fullName>
    </submittedName>
</protein>
<accession>A0A7J7NBX8</accession>
<evidence type="ECO:0000313" key="3">
    <source>
        <dbReference type="Proteomes" id="UP000541444"/>
    </source>
</evidence>